<keyword evidence="4" id="KW-1185">Reference proteome</keyword>
<dbReference type="EMBL" id="GL876967">
    <property type="protein sequence ID" value="KLU82847.1"/>
    <property type="molecule type" value="Genomic_DNA"/>
</dbReference>
<feature type="region of interest" description="Disordered" evidence="1">
    <location>
        <begin position="221"/>
        <end position="297"/>
    </location>
</feature>
<evidence type="ECO:0000313" key="3">
    <source>
        <dbReference type="EnsemblFungi" id="MAPG_01915T0"/>
    </source>
</evidence>
<protein>
    <submittedName>
        <fullName evidence="2 3">Uncharacterized protein</fullName>
    </submittedName>
</protein>
<feature type="region of interest" description="Disordered" evidence="1">
    <location>
        <begin position="1"/>
        <end position="25"/>
    </location>
</feature>
<organism evidence="3 4">
    <name type="scientific">Magnaporthiopsis poae (strain ATCC 64411 / 73-15)</name>
    <name type="common">Kentucky bluegrass fungus</name>
    <name type="synonym">Magnaporthe poae</name>
    <dbReference type="NCBI Taxonomy" id="644358"/>
    <lineage>
        <taxon>Eukaryota</taxon>
        <taxon>Fungi</taxon>
        <taxon>Dikarya</taxon>
        <taxon>Ascomycota</taxon>
        <taxon>Pezizomycotina</taxon>
        <taxon>Sordariomycetes</taxon>
        <taxon>Sordariomycetidae</taxon>
        <taxon>Magnaporthales</taxon>
        <taxon>Magnaporthaceae</taxon>
        <taxon>Magnaporthiopsis</taxon>
    </lineage>
</organism>
<dbReference type="eggNOG" id="ENOG502TG55">
    <property type="taxonomic scope" value="Eukaryota"/>
</dbReference>
<reference evidence="2" key="3">
    <citation type="submission" date="2011-03" db="EMBL/GenBank/DDBJ databases">
        <title>Annotation of Magnaporthe poae ATCC 64411.</title>
        <authorList>
            <person name="Ma L.-J."/>
            <person name="Dead R."/>
            <person name="Young S.K."/>
            <person name="Zeng Q."/>
            <person name="Gargeya S."/>
            <person name="Fitzgerald M."/>
            <person name="Haas B."/>
            <person name="Abouelleil A."/>
            <person name="Alvarado L."/>
            <person name="Arachchi H.M."/>
            <person name="Berlin A."/>
            <person name="Brown A."/>
            <person name="Chapman S.B."/>
            <person name="Chen Z."/>
            <person name="Dunbar C."/>
            <person name="Freedman E."/>
            <person name="Gearin G."/>
            <person name="Gellesch M."/>
            <person name="Goldberg J."/>
            <person name="Griggs A."/>
            <person name="Gujja S."/>
            <person name="Heiman D."/>
            <person name="Howarth C."/>
            <person name="Larson L."/>
            <person name="Lui A."/>
            <person name="MacDonald P.J.P."/>
            <person name="Mehta T."/>
            <person name="Montmayeur A."/>
            <person name="Murphy C."/>
            <person name="Neiman D."/>
            <person name="Pearson M."/>
            <person name="Priest M."/>
            <person name="Roberts A."/>
            <person name="Saif S."/>
            <person name="Shea T."/>
            <person name="Shenoy N."/>
            <person name="Sisk P."/>
            <person name="Stolte C."/>
            <person name="Sykes S."/>
            <person name="Yandava C."/>
            <person name="Wortman J."/>
            <person name="Nusbaum C."/>
            <person name="Birren B."/>
        </authorList>
    </citation>
    <scope>NUCLEOTIDE SEQUENCE</scope>
    <source>
        <strain evidence="2">ATCC 64411</strain>
    </source>
</reference>
<dbReference type="EMBL" id="ADBL01000479">
    <property type="status" value="NOT_ANNOTATED_CDS"/>
    <property type="molecule type" value="Genomic_DNA"/>
</dbReference>
<reference evidence="4" key="2">
    <citation type="submission" date="2010-05" db="EMBL/GenBank/DDBJ databases">
        <title>The genome sequence of Magnaporthe poae strain ATCC 64411.</title>
        <authorList>
            <person name="Ma L.-J."/>
            <person name="Dead R."/>
            <person name="Young S."/>
            <person name="Zeng Q."/>
            <person name="Koehrsen M."/>
            <person name="Alvarado L."/>
            <person name="Berlin A."/>
            <person name="Chapman S.B."/>
            <person name="Chen Z."/>
            <person name="Freedman E."/>
            <person name="Gellesch M."/>
            <person name="Goldberg J."/>
            <person name="Griggs A."/>
            <person name="Gujja S."/>
            <person name="Heilman E.R."/>
            <person name="Heiman D."/>
            <person name="Hepburn T."/>
            <person name="Howarth C."/>
            <person name="Jen D."/>
            <person name="Larson L."/>
            <person name="Mehta T."/>
            <person name="Neiman D."/>
            <person name="Pearson M."/>
            <person name="Roberts A."/>
            <person name="Saif S."/>
            <person name="Shea T."/>
            <person name="Shenoy N."/>
            <person name="Sisk P."/>
            <person name="Stolte C."/>
            <person name="Sykes S."/>
            <person name="Walk T."/>
            <person name="White J."/>
            <person name="Yandava C."/>
            <person name="Haas B."/>
            <person name="Nusbaum C."/>
            <person name="Birren B."/>
        </authorList>
    </citation>
    <scope>NUCLEOTIDE SEQUENCE [LARGE SCALE GENOMIC DNA]</scope>
    <source>
        <strain evidence="4">ATCC 64411 / 73-15</strain>
    </source>
</reference>
<feature type="compositionally biased region" description="Basic and acidic residues" evidence="1">
    <location>
        <begin position="1"/>
        <end position="10"/>
    </location>
</feature>
<feature type="compositionally biased region" description="Polar residues" evidence="1">
    <location>
        <begin position="237"/>
        <end position="249"/>
    </location>
</feature>
<proteinExistence type="predicted"/>
<dbReference type="AlphaFoldDB" id="A0A0C4DPY4"/>
<dbReference type="EnsemblFungi" id="MAPG_01915T0">
    <property type="protein sequence ID" value="MAPG_01915T0"/>
    <property type="gene ID" value="MAPG_01915"/>
</dbReference>
<dbReference type="OrthoDB" id="4870109at2759"/>
<reference evidence="3" key="5">
    <citation type="submission" date="2015-06" db="UniProtKB">
        <authorList>
            <consortium name="EnsemblFungi"/>
        </authorList>
    </citation>
    <scope>IDENTIFICATION</scope>
    <source>
        <strain evidence="3">ATCC 64411</strain>
    </source>
</reference>
<gene>
    <name evidence="2" type="ORF">MAPG_01915</name>
</gene>
<accession>A0A0C4DPY4</accession>
<dbReference type="VEuPathDB" id="FungiDB:MAPG_01915"/>
<evidence type="ECO:0000313" key="4">
    <source>
        <dbReference type="Proteomes" id="UP000011715"/>
    </source>
</evidence>
<dbReference type="Proteomes" id="UP000011715">
    <property type="component" value="Unassembled WGS sequence"/>
</dbReference>
<evidence type="ECO:0000313" key="2">
    <source>
        <dbReference type="EMBL" id="KLU82847.1"/>
    </source>
</evidence>
<reference evidence="3" key="4">
    <citation type="journal article" date="2015" name="G3 (Bethesda)">
        <title>Genome sequences of three phytopathogenic species of the Magnaporthaceae family of fungi.</title>
        <authorList>
            <person name="Okagaki L.H."/>
            <person name="Nunes C.C."/>
            <person name="Sailsbery J."/>
            <person name="Clay B."/>
            <person name="Brown D."/>
            <person name="John T."/>
            <person name="Oh Y."/>
            <person name="Young N."/>
            <person name="Fitzgerald M."/>
            <person name="Haas B.J."/>
            <person name="Zeng Q."/>
            <person name="Young S."/>
            <person name="Adiconis X."/>
            <person name="Fan L."/>
            <person name="Levin J.Z."/>
            <person name="Mitchell T.K."/>
            <person name="Okubara P.A."/>
            <person name="Farman M.L."/>
            <person name="Kohn L.M."/>
            <person name="Birren B."/>
            <person name="Ma L.-J."/>
            <person name="Dean R.A."/>
        </authorList>
    </citation>
    <scope>NUCLEOTIDE SEQUENCE</scope>
    <source>
        <strain evidence="3">ATCC 64411 / 73-15</strain>
    </source>
</reference>
<feature type="compositionally biased region" description="Basic and acidic residues" evidence="1">
    <location>
        <begin position="221"/>
        <end position="236"/>
    </location>
</feature>
<name>A0A0C4DPY4_MAGP6</name>
<sequence length="297" mass="33528">MSSWLDKAEPWLEPAAEVDPSEPGEVSPAHIYRGAECLSESMDVWFWEFMRRVTGFDTNNQIWPFMKYSESQYLDGSFSKYQWILDYKGDRKNNGDTPSVPRSVACIANMPKMREDCLLAQEVAAIFHLTFHRFLTARKKGFHVVPVTLISCSGNKVRVLHAYIDEANRCVNVRKSPIFDFAGGIKKPDKTPEYKNWVRILCWVLAKPDVDSVRDLEKRLASGGDDKRGERDREQEGSSLQPRNINTQRGGYGDQRCNPAPPVQRPTVSASQGPNLHPASAQHAKPLVSQGKPPVPE</sequence>
<reference evidence="2" key="1">
    <citation type="submission" date="2010-05" db="EMBL/GenBank/DDBJ databases">
        <title>The Genome Sequence of Magnaporthe poae strain ATCC 64411.</title>
        <authorList>
            <consortium name="The Broad Institute Genome Sequencing Platform"/>
            <consortium name="Broad Institute Genome Sequencing Center for Infectious Disease"/>
            <person name="Ma L.-J."/>
            <person name="Dead R."/>
            <person name="Young S."/>
            <person name="Zeng Q."/>
            <person name="Koehrsen M."/>
            <person name="Alvarado L."/>
            <person name="Berlin A."/>
            <person name="Chapman S.B."/>
            <person name="Chen Z."/>
            <person name="Freedman E."/>
            <person name="Gellesch M."/>
            <person name="Goldberg J."/>
            <person name="Griggs A."/>
            <person name="Gujja S."/>
            <person name="Heilman E.R."/>
            <person name="Heiman D."/>
            <person name="Hepburn T."/>
            <person name="Howarth C."/>
            <person name="Jen D."/>
            <person name="Larson L."/>
            <person name="Mehta T."/>
            <person name="Neiman D."/>
            <person name="Pearson M."/>
            <person name="Roberts A."/>
            <person name="Saif S."/>
            <person name="Shea T."/>
            <person name="Shenoy N."/>
            <person name="Sisk P."/>
            <person name="Stolte C."/>
            <person name="Sykes S."/>
            <person name="Walk T."/>
            <person name="White J."/>
            <person name="Yandava C."/>
            <person name="Haas B."/>
            <person name="Nusbaum C."/>
            <person name="Birren B."/>
        </authorList>
    </citation>
    <scope>NUCLEOTIDE SEQUENCE</scope>
    <source>
        <strain evidence="2">ATCC 64411</strain>
    </source>
</reference>
<evidence type="ECO:0000256" key="1">
    <source>
        <dbReference type="SAM" id="MobiDB-lite"/>
    </source>
</evidence>